<evidence type="ECO:0000313" key="2">
    <source>
        <dbReference type="EMBL" id="CAI2387897.1"/>
    </source>
</evidence>
<evidence type="ECO:0000256" key="1">
    <source>
        <dbReference type="SAM" id="MobiDB-lite"/>
    </source>
</evidence>
<protein>
    <submittedName>
        <fullName evidence="2">Uncharacterized protein</fullName>
    </submittedName>
</protein>
<dbReference type="EMBL" id="CAMPGE010030377">
    <property type="protein sequence ID" value="CAI2387897.1"/>
    <property type="molecule type" value="Genomic_DNA"/>
</dbReference>
<gene>
    <name evidence="2" type="ORF">ECRASSUSDP1_LOCUS29531</name>
</gene>
<name>A0AAD1YB44_EUPCR</name>
<comment type="caution">
    <text evidence="2">The sequence shown here is derived from an EMBL/GenBank/DDBJ whole genome shotgun (WGS) entry which is preliminary data.</text>
</comment>
<sequence length="675" mass="79164">MGSILCCTKGRDADLKMYTLQSYPYTERQALFRKVTRFDWNKRAYRSEENQTDISLCENLMISITNDLGFSSPHITHVIICEFLKFLYLNLLKIDIERREGDTSNTTSITINGKPCKAYHGLCAPPYIDQVWAKLYPTKEYHDFCKEVLKGFLLRDSIILRYGDHGDKYKETLEYASFNEDFLDIFNPLWPEYHKARHIYRDYTKFVSLSVPELFFLHNMVQNSTIQMVDKLDSSQNQDDCPDPSTGSNSQSRLRAKSKIRYNEDSHSASEIIDKKDLKSIRKKFREILRKEHTGLPDLNLSHSKQTKVVLSSGESFSLTKFLSMLEEQIKDIKPDFVHKITHRFIIDNDTAVRWITEYFIYLSLMMTQNEPSSKTGCKLGQVMPSHIISEVWKAHYEFFENYVEVTAKLFGGVHIYPGQYCPPYIYSDSSLEKYSQTLKRYEEVTGAKPEPQIWTPLENFKYNRCDLIEKIQTIEEGKAAGMELEEFRSYHAQYISVNIHRLVLSQGVLNYDFYQQEDQLKKIQSLTLHPTKEVGGSQKLDKLKKVPDQDLKYLWRELYPHCSNIFVDKAPGEKMSSYTIKFFEEDFPKIDEKFESNIFNKEGIIFVSDEYSNKICSPIELKKDLQEGIRQYCDDKDKLDDIDDLCDNIYHRFSLAKYRESEHFLHETTNDEIS</sequence>
<reference evidence="2" key="1">
    <citation type="submission" date="2023-07" db="EMBL/GenBank/DDBJ databases">
        <authorList>
            <consortium name="AG Swart"/>
            <person name="Singh M."/>
            <person name="Singh A."/>
            <person name="Seah K."/>
            <person name="Emmerich C."/>
        </authorList>
    </citation>
    <scope>NUCLEOTIDE SEQUENCE</scope>
    <source>
        <strain evidence="2">DP1</strain>
    </source>
</reference>
<dbReference type="Proteomes" id="UP001295684">
    <property type="component" value="Unassembled WGS sequence"/>
</dbReference>
<keyword evidence="3" id="KW-1185">Reference proteome</keyword>
<accession>A0AAD1YB44</accession>
<organism evidence="2 3">
    <name type="scientific">Euplotes crassus</name>
    <dbReference type="NCBI Taxonomy" id="5936"/>
    <lineage>
        <taxon>Eukaryota</taxon>
        <taxon>Sar</taxon>
        <taxon>Alveolata</taxon>
        <taxon>Ciliophora</taxon>
        <taxon>Intramacronucleata</taxon>
        <taxon>Spirotrichea</taxon>
        <taxon>Hypotrichia</taxon>
        <taxon>Euplotida</taxon>
        <taxon>Euplotidae</taxon>
        <taxon>Moneuplotes</taxon>
    </lineage>
</organism>
<proteinExistence type="predicted"/>
<feature type="compositionally biased region" description="Polar residues" evidence="1">
    <location>
        <begin position="234"/>
        <end position="253"/>
    </location>
</feature>
<feature type="region of interest" description="Disordered" evidence="1">
    <location>
        <begin position="233"/>
        <end position="255"/>
    </location>
</feature>
<dbReference type="AlphaFoldDB" id="A0AAD1YB44"/>
<evidence type="ECO:0000313" key="3">
    <source>
        <dbReference type="Proteomes" id="UP001295684"/>
    </source>
</evidence>